<sequence length="157" mass="14974" precursor="true">MSFVMKAAAGALLGGSALFTAGLGVANAQPLQTPDGLVNLAVGDVTILKSVSTDQVATAAGALCGTAPQEVGALAQQVDSKGAAQTVCSGLPGGDLVITQNVSSSTEDQPQGAQDSDDGSTAHGGAQGSASSENPQGSNSPGNTPGNAEATSPSHAG</sequence>
<keyword evidence="4" id="KW-1185">Reference proteome</keyword>
<dbReference type="eggNOG" id="ENOG5031Q72">
    <property type="taxonomic scope" value="Bacteria"/>
</dbReference>
<gene>
    <name evidence="3" type="ordered locus">Mycch_1064</name>
</gene>
<dbReference type="AlphaFoldDB" id="I4BF17"/>
<feature type="region of interest" description="Disordered" evidence="1">
    <location>
        <begin position="97"/>
        <end position="157"/>
    </location>
</feature>
<dbReference type="KEGG" id="mcb:Mycch_1064"/>
<accession>I4BF17</accession>
<dbReference type="PATRIC" id="fig|710421.3.peg.1073"/>
<protein>
    <recommendedName>
        <fullName evidence="5">Secreted protein</fullName>
    </recommendedName>
</protein>
<feature type="compositionally biased region" description="Polar residues" evidence="1">
    <location>
        <begin position="98"/>
        <end position="114"/>
    </location>
</feature>
<evidence type="ECO:0000313" key="3">
    <source>
        <dbReference type="EMBL" id="AFM15874.1"/>
    </source>
</evidence>
<proteinExistence type="predicted"/>
<dbReference type="EMBL" id="CP003053">
    <property type="protein sequence ID" value="AFM15874.1"/>
    <property type="molecule type" value="Genomic_DNA"/>
</dbReference>
<evidence type="ECO:0000256" key="1">
    <source>
        <dbReference type="SAM" id="MobiDB-lite"/>
    </source>
</evidence>
<evidence type="ECO:0000313" key="4">
    <source>
        <dbReference type="Proteomes" id="UP000006057"/>
    </source>
</evidence>
<dbReference type="Proteomes" id="UP000006057">
    <property type="component" value="Chromosome"/>
</dbReference>
<keyword evidence="2" id="KW-0732">Signal</keyword>
<evidence type="ECO:0000256" key="2">
    <source>
        <dbReference type="SAM" id="SignalP"/>
    </source>
</evidence>
<dbReference type="HOGENOM" id="CLU_137337_0_0_11"/>
<feature type="compositionally biased region" description="Polar residues" evidence="1">
    <location>
        <begin position="128"/>
        <end position="157"/>
    </location>
</feature>
<reference evidence="3 4" key="1">
    <citation type="submission" date="2012-06" db="EMBL/GenBank/DDBJ databases">
        <title>Complete sequence of chromosome of Mycobacterium chubuense NBB4.</title>
        <authorList>
            <consortium name="US DOE Joint Genome Institute"/>
            <person name="Lucas S."/>
            <person name="Han J."/>
            <person name="Lapidus A."/>
            <person name="Cheng J.-F."/>
            <person name="Goodwin L."/>
            <person name="Pitluck S."/>
            <person name="Peters L."/>
            <person name="Mikhailova N."/>
            <person name="Teshima H."/>
            <person name="Detter J.C."/>
            <person name="Han C."/>
            <person name="Tapia R."/>
            <person name="Land M."/>
            <person name="Hauser L."/>
            <person name="Kyrpides N."/>
            <person name="Ivanova N."/>
            <person name="Pagani I."/>
            <person name="Mattes T."/>
            <person name="Holmes A."/>
            <person name="Rutledge P."/>
            <person name="Paulsen I."/>
            <person name="Coleman N."/>
            <person name="Woyke T."/>
        </authorList>
    </citation>
    <scope>NUCLEOTIDE SEQUENCE [LARGE SCALE GENOMIC DNA]</scope>
    <source>
        <strain evidence="3 4">NBB4</strain>
    </source>
</reference>
<name>I4BF17_MYCCN</name>
<organism evidence="3 4">
    <name type="scientific">Mycolicibacterium chubuense (strain NBB4)</name>
    <name type="common">Mycobacterium chubuense</name>
    <dbReference type="NCBI Taxonomy" id="710421"/>
    <lineage>
        <taxon>Bacteria</taxon>
        <taxon>Bacillati</taxon>
        <taxon>Actinomycetota</taxon>
        <taxon>Actinomycetes</taxon>
        <taxon>Mycobacteriales</taxon>
        <taxon>Mycobacteriaceae</taxon>
        <taxon>Mycolicibacterium</taxon>
    </lineage>
</organism>
<dbReference type="STRING" id="710421.Mycch_1064"/>
<dbReference type="RefSeq" id="WP_014814358.1">
    <property type="nucleotide sequence ID" value="NC_018027.1"/>
</dbReference>
<feature type="chain" id="PRO_5003686770" description="Secreted protein" evidence="2">
    <location>
        <begin position="29"/>
        <end position="157"/>
    </location>
</feature>
<feature type="signal peptide" evidence="2">
    <location>
        <begin position="1"/>
        <end position="28"/>
    </location>
</feature>
<evidence type="ECO:0008006" key="5">
    <source>
        <dbReference type="Google" id="ProtNLM"/>
    </source>
</evidence>